<evidence type="ECO:0000256" key="1">
    <source>
        <dbReference type="SAM" id="MobiDB-lite"/>
    </source>
</evidence>
<dbReference type="EMBL" id="CAMPGE010001363">
    <property type="protein sequence ID" value="CAI2360143.1"/>
    <property type="molecule type" value="Genomic_DNA"/>
</dbReference>
<sequence>MATITGESSKPGFDASKHVPPTYDIGGHYNPPKISTKVAETFNNGINAKDVRIPESWIGPEPGKTRTSMKHTQKVSLVPDPSFDIDGDGVVGERDILISRMFDKNKDGILDKTEKTTAMQHLEQYHNKLAKKTEMKQNSLWGINRDTKNTYFRVEHKKRLMSDFKDHNKSSTEPPTKRAVYRKTMSDMKFNRRKADRQKLEELKTNWDLKNPSQETKSYIRSEFLVNNPSHTSINQINSEKKREIRRKAGLKEVADFSVDDKPPPTLSYLHTPSIPSKACLEDQRRKTNLTELKNLEKKQGNVEVGINRLMKKEEAVFSLGNANHRKTKEMIDERRRKEMLENNMRVFGNVSIGIHGKELPKYHHSMSEWWKNKRGFNENPKENSLLRFKQNTKYWAKDDNILLCDFLPEEPHPDDFKQTHVKKNVKDQVAEGPQRLRAPKQNDNIVLGNSKKMPPRNYRWTSLEDQFVERANKFTKEVDQTRAERGDYDPLYSSFNPNGTFNPPPASIDVRNKQREYQKTSISGTMTNKSMGLRANTALNAEESLMGTGQNSINLFARATTVENQPAMSAANRSFKNSTHKGIRSGAFRQL</sequence>
<name>A0AAD1U6Z3_EUPCR</name>
<comment type="caution">
    <text evidence="2">The sequence shown here is derived from an EMBL/GenBank/DDBJ whole genome shotgun (WGS) entry which is preliminary data.</text>
</comment>
<proteinExistence type="predicted"/>
<protein>
    <recommendedName>
        <fullName evidence="4">EF-hand domain-containing protein</fullName>
    </recommendedName>
</protein>
<keyword evidence="3" id="KW-1185">Reference proteome</keyword>
<evidence type="ECO:0008006" key="4">
    <source>
        <dbReference type="Google" id="ProtNLM"/>
    </source>
</evidence>
<feature type="region of interest" description="Disordered" evidence="1">
    <location>
        <begin position="1"/>
        <end position="30"/>
    </location>
</feature>
<dbReference type="Proteomes" id="UP001295684">
    <property type="component" value="Unassembled WGS sequence"/>
</dbReference>
<evidence type="ECO:0000313" key="2">
    <source>
        <dbReference type="EMBL" id="CAI2360143.1"/>
    </source>
</evidence>
<organism evidence="2 3">
    <name type="scientific">Euplotes crassus</name>
    <dbReference type="NCBI Taxonomy" id="5936"/>
    <lineage>
        <taxon>Eukaryota</taxon>
        <taxon>Sar</taxon>
        <taxon>Alveolata</taxon>
        <taxon>Ciliophora</taxon>
        <taxon>Intramacronucleata</taxon>
        <taxon>Spirotrichea</taxon>
        <taxon>Hypotrichia</taxon>
        <taxon>Euplotida</taxon>
        <taxon>Euplotidae</taxon>
        <taxon>Moneuplotes</taxon>
    </lineage>
</organism>
<evidence type="ECO:0000313" key="3">
    <source>
        <dbReference type="Proteomes" id="UP001295684"/>
    </source>
</evidence>
<reference evidence="2" key="1">
    <citation type="submission" date="2023-07" db="EMBL/GenBank/DDBJ databases">
        <authorList>
            <consortium name="AG Swart"/>
            <person name="Singh M."/>
            <person name="Singh A."/>
            <person name="Seah K."/>
            <person name="Emmerich C."/>
        </authorList>
    </citation>
    <scope>NUCLEOTIDE SEQUENCE</scope>
    <source>
        <strain evidence="2">DP1</strain>
    </source>
</reference>
<accession>A0AAD1U6Z3</accession>
<dbReference type="AlphaFoldDB" id="A0AAD1U6Z3"/>
<gene>
    <name evidence="2" type="ORF">ECRASSUSDP1_LOCUS1441</name>
</gene>
<feature type="region of interest" description="Disordered" evidence="1">
    <location>
        <begin position="573"/>
        <end position="592"/>
    </location>
</feature>